<dbReference type="EMBL" id="WUYX01000013">
    <property type="protein sequence ID" value="MXV61015.1"/>
    <property type="molecule type" value="Genomic_DNA"/>
</dbReference>
<evidence type="ECO:0000259" key="5">
    <source>
        <dbReference type="Pfam" id="PF02570"/>
    </source>
</evidence>
<dbReference type="Gene3D" id="3.40.50.10230">
    <property type="entry name" value="Cobalamin biosynthesis CobH/CbiC, precorrin-8X methylmutase"/>
    <property type="match status" value="1"/>
</dbReference>
<evidence type="ECO:0000313" key="6">
    <source>
        <dbReference type="EMBL" id="MXV61015.1"/>
    </source>
</evidence>
<dbReference type="Pfam" id="PF02570">
    <property type="entry name" value="CbiC"/>
    <property type="match status" value="1"/>
</dbReference>
<dbReference type="InterPro" id="IPR036588">
    <property type="entry name" value="CobH/CbiC_sf"/>
</dbReference>
<gene>
    <name evidence="6" type="ORF">GS429_02860</name>
</gene>
<comment type="caution">
    <text evidence="6">The sequence shown here is derived from an EMBL/GenBank/DDBJ whole genome shotgun (WGS) entry which is preliminary data.</text>
</comment>
<feature type="domain" description="Cobalamin biosynthesis precorrin-8X methylmutase CobH/CbiC" evidence="5">
    <location>
        <begin position="24"/>
        <end position="224"/>
    </location>
</feature>
<accession>A0A6B0VIW7</accession>
<reference evidence="6 7" key="1">
    <citation type="submission" date="2020-01" db="EMBL/GenBank/DDBJ databases">
        <title>Natronorubrum sp. JWXQ-INN 674 isolated from Inner Mongolia Autonomous Region of China.</title>
        <authorList>
            <person name="Xue Q."/>
        </authorList>
    </citation>
    <scope>NUCLEOTIDE SEQUENCE [LARGE SCALE GENOMIC DNA]</scope>
    <source>
        <strain evidence="6 7">JWXQ-INN-674</strain>
    </source>
</reference>
<evidence type="ECO:0000256" key="4">
    <source>
        <dbReference type="ARBA" id="ARBA00023235"/>
    </source>
</evidence>
<dbReference type="PANTHER" id="PTHR43588">
    <property type="entry name" value="COBALT-PRECORRIN-8 METHYLMUTASE"/>
    <property type="match status" value="1"/>
</dbReference>
<sequence>MTESDQEFEKEYADLGATTQNAMDIAETSMDIVRQFVPDETLADRIRQKSVHSMGDIEFQHLIEFTGSDDLGDDEDAPVRAGARAVLEETTIVTDITMSKAGITGRGHNCEKRKAIGNGAELAKETGMTRTAASVLELDKQGVYDGAIATIGNAPTAAFALADCIENGTRPAAIVATPVGFVKAEESRKRIREVSEAYNVPAITNVGRRGGSGLAAALTNELIHVAKDVRTETLELEVTAEERAARAAGDEDDEDGENP</sequence>
<dbReference type="InterPro" id="IPR003722">
    <property type="entry name" value="Cbl_synth_CobH/CbiC"/>
</dbReference>
<comment type="similarity">
    <text evidence="2">Belongs to the CobH/CbiC family.</text>
</comment>
<dbReference type="Proteomes" id="UP000434101">
    <property type="component" value="Unassembled WGS sequence"/>
</dbReference>
<evidence type="ECO:0000256" key="1">
    <source>
        <dbReference type="ARBA" id="ARBA00004953"/>
    </source>
</evidence>
<dbReference type="UniPathway" id="UPA00148"/>
<dbReference type="GO" id="GO:0009236">
    <property type="term" value="P:cobalamin biosynthetic process"/>
    <property type="evidence" value="ECO:0007669"/>
    <property type="project" value="UniProtKB-UniPathway"/>
</dbReference>
<dbReference type="SUPFAM" id="SSF63965">
    <property type="entry name" value="Precorrin-8X methylmutase CbiC/CobH"/>
    <property type="match status" value="1"/>
</dbReference>
<organism evidence="6 7">
    <name type="scientific">Natronorubrum halalkaliphilum</name>
    <dbReference type="NCBI Taxonomy" id="2691917"/>
    <lineage>
        <taxon>Archaea</taxon>
        <taxon>Methanobacteriati</taxon>
        <taxon>Methanobacteriota</taxon>
        <taxon>Stenosarchaea group</taxon>
        <taxon>Halobacteria</taxon>
        <taxon>Halobacteriales</taxon>
        <taxon>Natrialbaceae</taxon>
        <taxon>Natronorubrum</taxon>
    </lineage>
</organism>
<evidence type="ECO:0000256" key="3">
    <source>
        <dbReference type="ARBA" id="ARBA00022573"/>
    </source>
</evidence>
<dbReference type="RefSeq" id="WP_160062517.1">
    <property type="nucleotide sequence ID" value="NZ_WUYX01000013.1"/>
</dbReference>
<comment type="pathway">
    <text evidence="1">Cofactor biosynthesis; adenosylcobalamin biosynthesis.</text>
</comment>
<keyword evidence="7" id="KW-1185">Reference proteome</keyword>
<name>A0A6B0VIW7_9EURY</name>
<evidence type="ECO:0000256" key="2">
    <source>
        <dbReference type="ARBA" id="ARBA00009774"/>
    </source>
</evidence>
<keyword evidence="3" id="KW-0169">Cobalamin biosynthesis</keyword>
<dbReference type="OrthoDB" id="24491at2157"/>
<dbReference type="AlphaFoldDB" id="A0A6B0VIW7"/>
<proteinExistence type="inferred from homology"/>
<protein>
    <submittedName>
        <fullName evidence="6">Precorrin isomerase</fullName>
    </submittedName>
</protein>
<evidence type="ECO:0000313" key="7">
    <source>
        <dbReference type="Proteomes" id="UP000434101"/>
    </source>
</evidence>
<dbReference type="GO" id="GO:0016993">
    <property type="term" value="F:precorrin-8X methylmutase activity"/>
    <property type="evidence" value="ECO:0007669"/>
    <property type="project" value="InterPro"/>
</dbReference>
<keyword evidence="4 6" id="KW-0413">Isomerase</keyword>
<dbReference type="PANTHER" id="PTHR43588:SF1">
    <property type="entry name" value="COBALT-PRECORRIN-8 METHYLMUTASE"/>
    <property type="match status" value="1"/>
</dbReference>